<protein>
    <submittedName>
        <fullName evidence="1">Uncharacterized protein</fullName>
    </submittedName>
</protein>
<accession>A0ABW8Q094</accession>
<gene>
    <name evidence="1" type="ORF">ACI43T_00405</name>
</gene>
<reference evidence="1 2" key="1">
    <citation type="submission" date="2024-11" db="EMBL/GenBank/DDBJ databases">
        <authorList>
            <person name="Mikucki A.G."/>
            <person name="Kahler C.M."/>
        </authorList>
    </citation>
    <scope>NUCLEOTIDE SEQUENCE [LARGE SCALE GENOMIC DNA]</scope>
    <source>
        <strain evidence="1 2">EXNM717</strain>
    </source>
</reference>
<dbReference type="RefSeq" id="WP_377079470.1">
    <property type="nucleotide sequence ID" value="NZ_JBJGEB010000001.1"/>
</dbReference>
<dbReference type="EMBL" id="JBJGEB010000001">
    <property type="protein sequence ID" value="MFK7640966.1"/>
    <property type="molecule type" value="Genomic_DNA"/>
</dbReference>
<keyword evidence="2" id="KW-1185">Reference proteome</keyword>
<sequence>MLRGFIAVSILLLSSLTWARILPDDMDVAVLKRIDLPYVELSSGGFSWMKVLTLGWIDGNAATFQLARGVRLRDENDRFLVLGRLTVQSGKPVAVKRDAAGVIRELWLLNDDEVAAFKEKAAAAQAK</sequence>
<evidence type="ECO:0000313" key="2">
    <source>
        <dbReference type="Proteomes" id="UP001621964"/>
    </source>
</evidence>
<organism evidence="1 2">
    <name type="scientific">Neisseria oralis</name>
    <dbReference type="NCBI Taxonomy" id="1107316"/>
    <lineage>
        <taxon>Bacteria</taxon>
        <taxon>Pseudomonadati</taxon>
        <taxon>Pseudomonadota</taxon>
        <taxon>Betaproteobacteria</taxon>
        <taxon>Neisseriales</taxon>
        <taxon>Neisseriaceae</taxon>
        <taxon>Neisseria</taxon>
    </lineage>
</organism>
<proteinExistence type="predicted"/>
<name>A0ABW8Q094_9NEIS</name>
<comment type="caution">
    <text evidence="1">The sequence shown here is derived from an EMBL/GenBank/DDBJ whole genome shotgun (WGS) entry which is preliminary data.</text>
</comment>
<dbReference type="Proteomes" id="UP001621964">
    <property type="component" value="Unassembled WGS sequence"/>
</dbReference>
<evidence type="ECO:0000313" key="1">
    <source>
        <dbReference type="EMBL" id="MFK7640966.1"/>
    </source>
</evidence>